<feature type="domain" description="DOD-type homing endonuclease" evidence="1">
    <location>
        <begin position="73"/>
        <end position="202"/>
    </location>
</feature>
<dbReference type="InterPro" id="IPR004860">
    <property type="entry name" value="LAGLIDADG_dom"/>
</dbReference>
<evidence type="ECO:0000313" key="2">
    <source>
        <dbReference type="EMBL" id="WOV89019.1"/>
    </source>
</evidence>
<keyword evidence="2" id="KW-0378">Hydrolase</keyword>
<dbReference type="Gene3D" id="3.10.28.10">
    <property type="entry name" value="Homing endonucleases"/>
    <property type="match status" value="1"/>
</dbReference>
<dbReference type="Pfam" id="PF14528">
    <property type="entry name" value="LAGLIDADG_3"/>
    <property type="match status" value="2"/>
</dbReference>
<dbReference type="InterPro" id="IPR027434">
    <property type="entry name" value="Homing_endonucl"/>
</dbReference>
<gene>
    <name evidence="2" type="ORF">QWT69_07915</name>
</gene>
<dbReference type="PROSITE" id="PS50819">
    <property type="entry name" value="INTEIN_ENDONUCLEASE"/>
    <property type="match status" value="1"/>
</dbReference>
<proteinExistence type="predicted"/>
<dbReference type="GO" id="GO:0004519">
    <property type="term" value="F:endonuclease activity"/>
    <property type="evidence" value="ECO:0007669"/>
    <property type="project" value="UniProtKB-KW"/>
</dbReference>
<sequence length="366" mass="42135">MARIRGMTDEKIIELYKNGLPYEKLCPMVGLSDRAIRNIIKKHGIDRRSTGRPRIHQVNELFFQTWSPEMAWVLGLLLTDGHVSKTNQSIYLSQKDEDLLRKVGILMGAEPVIAKPSGTRTIPMLIINSKIIRADLERLGMTTAKSYTVIFPEVPEAYLPAFIRGVIDGDGWVDRNGYRMNITTASNEFAIGFKAVLERWGLKSTISTIDETATKSIYRVWIKGKYQLLRLANIIYEKCDTNFVVHKRDRMNFHRNSDNSKLIAKFETAEGRVNFRTTINAHLLNQLKQNARYKDMHVNHLLESYIESFLNENTTTVIKTTLRKDRIHFKTTYKKELLNNVRSFAKENGLFINEVIEYSILNSGDS</sequence>
<dbReference type="SUPFAM" id="SSF55608">
    <property type="entry name" value="Homing endonucleases"/>
    <property type="match status" value="2"/>
</dbReference>
<dbReference type="Proteomes" id="UP001303902">
    <property type="component" value="Chromosome"/>
</dbReference>
<keyword evidence="2" id="KW-0540">Nuclease</keyword>
<evidence type="ECO:0000313" key="3">
    <source>
        <dbReference type="Proteomes" id="UP001303902"/>
    </source>
</evidence>
<reference evidence="2 3" key="1">
    <citation type="submission" date="2023-06" db="EMBL/GenBank/DDBJ databases">
        <title>Sporosarcina sp. nov., isolated from Korean tranditional fermented seafood 'Jeotgal'.</title>
        <authorList>
            <person name="Yang A.I."/>
            <person name="Shin N.-R."/>
        </authorList>
    </citation>
    <scope>NUCLEOTIDE SEQUENCE [LARGE SCALE GENOMIC DNA]</scope>
    <source>
        <strain evidence="2 3">T2O-4</strain>
    </source>
</reference>
<dbReference type="InterPro" id="IPR004042">
    <property type="entry name" value="Intein_endonuc_central"/>
</dbReference>
<dbReference type="PRINTS" id="PR00379">
    <property type="entry name" value="INTEIN"/>
</dbReference>
<dbReference type="RefSeq" id="WP_317970667.1">
    <property type="nucleotide sequence ID" value="NZ_CP129118.1"/>
</dbReference>
<keyword evidence="3" id="KW-1185">Reference proteome</keyword>
<name>A0ABZ0L911_9BACL</name>
<dbReference type="InterPro" id="IPR006142">
    <property type="entry name" value="INTEIN"/>
</dbReference>
<protein>
    <submittedName>
        <fullName evidence="2">LAGLIDADG family homing endonuclease</fullName>
    </submittedName>
</protein>
<keyword evidence="2" id="KW-0255">Endonuclease</keyword>
<dbReference type="EMBL" id="CP129118">
    <property type="protein sequence ID" value="WOV89019.1"/>
    <property type="molecule type" value="Genomic_DNA"/>
</dbReference>
<organism evidence="2 3">
    <name type="scientific">Sporosarcina oncorhynchi</name>
    <dbReference type="NCBI Taxonomy" id="3056444"/>
    <lineage>
        <taxon>Bacteria</taxon>
        <taxon>Bacillati</taxon>
        <taxon>Bacillota</taxon>
        <taxon>Bacilli</taxon>
        <taxon>Bacillales</taxon>
        <taxon>Caryophanaceae</taxon>
        <taxon>Sporosarcina</taxon>
    </lineage>
</organism>
<dbReference type="Gene3D" id="1.10.10.60">
    <property type="entry name" value="Homeodomain-like"/>
    <property type="match status" value="1"/>
</dbReference>
<accession>A0ABZ0L911</accession>
<evidence type="ECO:0000259" key="1">
    <source>
        <dbReference type="PROSITE" id="PS50819"/>
    </source>
</evidence>